<evidence type="ECO:0000256" key="2">
    <source>
        <dbReference type="ARBA" id="ARBA00023125"/>
    </source>
</evidence>
<dbReference type="GO" id="GO:0043565">
    <property type="term" value="F:sequence-specific DNA binding"/>
    <property type="evidence" value="ECO:0007669"/>
    <property type="project" value="InterPro"/>
</dbReference>
<dbReference type="Proteomes" id="UP000319817">
    <property type="component" value="Chromosome"/>
</dbReference>
<keyword evidence="6" id="KW-1185">Reference proteome</keyword>
<dbReference type="Pfam" id="PF12833">
    <property type="entry name" value="HTH_18"/>
    <property type="match status" value="1"/>
</dbReference>
<dbReference type="InterPro" id="IPR009057">
    <property type="entry name" value="Homeodomain-like_sf"/>
</dbReference>
<dbReference type="Pfam" id="PF08448">
    <property type="entry name" value="PAS_4"/>
    <property type="match status" value="1"/>
</dbReference>
<evidence type="ECO:0000256" key="1">
    <source>
        <dbReference type="ARBA" id="ARBA00023015"/>
    </source>
</evidence>
<sequence length="252" mass="29206">MRTSQPELRDTFLRRLGSRHQFYLLFDNIPRVYFFVKDIESRMILGSRPLLNRLGMENPDDIIGKTDFDFFPRHVAENFIRDDQAVIASGQPLINHLELWYNDQRMLEMFMTQKHPVFASDGQVIGVMGTVQNYEHNKQQVIPYAAVIRVVDYIREHYGDRIKVPDLADLAGISTRQLNRRFVEVFGISVQNFLIKTRIQASCDALLNGDKSIADIAIQVGFCDQSAFTQHFRKHIGVTPYKYRSRSGCLMD</sequence>
<dbReference type="EMBL" id="CP036526">
    <property type="protein sequence ID" value="QDT12825.1"/>
    <property type="molecule type" value="Genomic_DNA"/>
</dbReference>
<dbReference type="InterPro" id="IPR035965">
    <property type="entry name" value="PAS-like_dom_sf"/>
</dbReference>
<dbReference type="SUPFAM" id="SSF46689">
    <property type="entry name" value="Homeodomain-like"/>
    <property type="match status" value="2"/>
</dbReference>
<dbReference type="PRINTS" id="PR00032">
    <property type="entry name" value="HTHARAC"/>
</dbReference>
<dbReference type="PROSITE" id="PS00041">
    <property type="entry name" value="HTH_ARAC_FAMILY_1"/>
    <property type="match status" value="1"/>
</dbReference>
<evidence type="ECO:0000259" key="4">
    <source>
        <dbReference type="PROSITE" id="PS01124"/>
    </source>
</evidence>
<keyword evidence="1" id="KW-0805">Transcription regulation</keyword>
<dbReference type="InterPro" id="IPR018060">
    <property type="entry name" value="HTH_AraC"/>
</dbReference>
<dbReference type="Gene3D" id="3.30.450.20">
    <property type="entry name" value="PAS domain"/>
    <property type="match status" value="1"/>
</dbReference>
<dbReference type="InterPro" id="IPR013656">
    <property type="entry name" value="PAS_4"/>
</dbReference>
<dbReference type="AlphaFoldDB" id="A0A517P0C8"/>
<dbReference type="Gene3D" id="1.10.10.60">
    <property type="entry name" value="Homeodomain-like"/>
    <property type="match status" value="1"/>
</dbReference>
<dbReference type="PANTHER" id="PTHR46796:SF13">
    <property type="entry name" value="HTH-TYPE TRANSCRIPTIONAL ACTIVATOR RHAS"/>
    <property type="match status" value="1"/>
</dbReference>
<dbReference type="SMART" id="SM00342">
    <property type="entry name" value="HTH_ARAC"/>
    <property type="match status" value="1"/>
</dbReference>
<dbReference type="PROSITE" id="PS01124">
    <property type="entry name" value="HTH_ARAC_FAMILY_2"/>
    <property type="match status" value="1"/>
</dbReference>
<dbReference type="InterPro" id="IPR050204">
    <property type="entry name" value="AraC_XylS_family_regulators"/>
</dbReference>
<evidence type="ECO:0000313" key="5">
    <source>
        <dbReference type="EMBL" id="QDT12825.1"/>
    </source>
</evidence>
<dbReference type="InterPro" id="IPR018062">
    <property type="entry name" value="HTH_AraC-typ_CS"/>
</dbReference>
<dbReference type="PANTHER" id="PTHR46796">
    <property type="entry name" value="HTH-TYPE TRANSCRIPTIONAL ACTIVATOR RHAS-RELATED"/>
    <property type="match status" value="1"/>
</dbReference>
<dbReference type="GO" id="GO:0003700">
    <property type="term" value="F:DNA-binding transcription factor activity"/>
    <property type="evidence" value="ECO:0007669"/>
    <property type="project" value="InterPro"/>
</dbReference>
<accession>A0A517P0C8</accession>
<dbReference type="RefSeq" id="WP_145420660.1">
    <property type="nucleotide sequence ID" value="NZ_CP036526.1"/>
</dbReference>
<organism evidence="5 6">
    <name type="scientific">Stieleria marina</name>
    <dbReference type="NCBI Taxonomy" id="1930275"/>
    <lineage>
        <taxon>Bacteria</taxon>
        <taxon>Pseudomonadati</taxon>
        <taxon>Planctomycetota</taxon>
        <taxon>Planctomycetia</taxon>
        <taxon>Pirellulales</taxon>
        <taxon>Pirellulaceae</taxon>
        <taxon>Stieleria</taxon>
    </lineage>
</organism>
<name>A0A517P0C8_9BACT</name>
<feature type="domain" description="HTH araC/xylS-type" evidence="4">
    <location>
        <begin position="148"/>
        <end position="246"/>
    </location>
</feature>
<evidence type="ECO:0000256" key="3">
    <source>
        <dbReference type="ARBA" id="ARBA00023163"/>
    </source>
</evidence>
<dbReference type="SUPFAM" id="SSF55785">
    <property type="entry name" value="PYP-like sensor domain (PAS domain)"/>
    <property type="match status" value="1"/>
</dbReference>
<gene>
    <name evidence="5" type="primary">exsA</name>
    <name evidence="5" type="ORF">K239x_48370</name>
</gene>
<dbReference type="InterPro" id="IPR020449">
    <property type="entry name" value="Tscrpt_reg_AraC-type_HTH"/>
</dbReference>
<protein>
    <submittedName>
        <fullName evidence="5">Exoenzyme S synthesis regulatory protein ExsA</fullName>
    </submittedName>
</protein>
<reference evidence="5 6" key="1">
    <citation type="submission" date="2019-02" db="EMBL/GenBank/DDBJ databases">
        <title>Deep-cultivation of Planctomycetes and their phenomic and genomic characterization uncovers novel biology.</title>
        <authorList>
            <person name="Wiegand S."/>
            <person name="Jogler M."/>
            <person name="Boedeker C."/>
            <person name="Pinto D."/>
            <person name="Vollmers J."/>
            <person name="Rivas-Marin E."/>
            <person name="Kohn T."/>
            <person name="Peeters S.H."/>
            <person name="Heuer A."/>
            <person name="Rast P."/>
            <person name="Oberbeckmann S."/>
            <person name="Bunk B."/>
            <person name="Jeske O."/>
            <person name="Meyerdierks A."/>
            <person name="Storesund J.E."/>
            <person name="Kallscheuer N."/>
            <person name="Luecker S."/>
            <person name="Lage O.M."/>
            <person name="Pohl T."/>
            <person name="Merkel B.J."/>
            <person name="Hornburger P."/>
            <person name="Mueller R.-W."/>
            <person name="Bruemmer F."/>
            <person name="Labrenz M."/>
            <person name="Spormann A.M."/>
            <person name="Op den Camp H."/>
            <person name="Overmann J."/>
            <person name="Amann R."/>
            <person name="Jetten M.S.M."/>
            <person name="Mascher T."/>
            <person name="Medema M.H."/>
            <person name="Devos D.P."/>
            <person name="Kaster A.-K."/>
            <person name="Ovreas L."/>
            <person name="Rohde M."/>
            <person name="Galperin M.Y."/>
            <person name="Jogler C."/>
        </authorList>
    </citation>
    <scope>NUCLEOTIDE SEQUENCE [LARGE SCALE GENOMIC DNA]</scope>
    <source>
        <strain evidence="5 6">K23_9</strain>
    </source>
</reference>
<proteinExistence type="predicted"/>
<keyword evidence="3" id="KW-0804">Transcription</keyword>
<keyword evidence="2" id="KW-0238">DNA-binding</keyword>
<evidence type="ECO:0000313" key="6">
    <source>
        <dbReference type="Proteomes" id="UP000319817"/>
    </source>
</evidence>
<dbReference type="OrthoDB" id="273555at2"/>